<feature type="chain" id="PRO_5013291098" evidence="3">
    <location>
        <begin position="21"/>
        <end position="360"/>
    </location>
</feature>
<evidence type="ECO:0000256" key="2">
    <source>
        <dbReference type="ARBA" id="ARBA00022525"/>
    </source>
</evidence>
<comment type="subcellular location">
    <subcellularLocation>
        <location evidence="1">Secreted</location>
    </subcellularLocation>
</comment>
<dbReference type="Proteomes" id="UP000190675">
    <property type="component" value="Chromosome I"/>
</dbReference>
<organism evidence="4 5">
    <name type="scientific">Bradyrhizobium erythrophlei</name>
    <dbReference type="NCBI Taxonomy" id="1437360"/>
    <lineage>
        <taxon>Bacteria</taxon>
        <taxon>Pseudomonadati</taxon>
        <taxon>Pseudomonadota</taxon>
        <taxon>Alphaproteobacteria</taxon>
        <taxon>Hyphomicrobiales</taxon>
        <taxon>Nitrobacteraceae</taxon>
        <taxon>Bradyrhizobium</taxon>
    </lineage>
</organism>
<dbReference type="InterPro" id="IPR017996">
    <property type="entry name" value="MRJP/yellow-related"/>
</dbReference>
<dbReference type="OrthoDB" id="9797664at2"/>
<dbReference type="AlphaFoldDB" id="A0A1M5SSG9"/>
<dbReference type="SUPFAM" id="SSF63829">
    <property type="entry name" value="Calcium-dependent phosphotriesterase"/>
    <property type="match status" value="1"/>
</dbReference>
<name>A0A1M5SSG9_9BRAD</name>
<accession>A0A1M5SSG9</accession>
<evidence type="ECO:0000313" key="4">
    <source>
        <dbReference type="EMBL" id="SHH41479.1"/>
    </source>
</evidence>
<protein>
    <submittedName>
        <fullName evidence="4">Major royal jelly protein</fullName>
    </submittedName>
</protein>
<dbReference type="InterPro" id="IPR011042">
    <property type="entry name" value="6-blade_b-propeller_TolB-like"/>
</dbReference>
<dbReference type="PANTHER" id="PTHR10009:SF18">
    <property type="entry name" value="PROTEIN YELLOW-LIKE PROTEIN"/>
    <property type="match status" value="1"/>
</dbReference>
<evidence type="ECO:0000313" key="5">
    <source>
        <dbReference type="Proteomes" id="UP000190675"/>
    </source>
</evidence>
<dbReference type="Gene3D" id="2.120.10.30">
    <property type="entry name" value="TolB, C-terminal domain"/>
    <property type="match status" value="1"/>
</dbReference>
<gene>
    <name evidence="4" type="ORF">SAMN05444169_7342</name>
</gene>
<evidence type="ECO:0000256" key="1">
    <source>
        <dbReference type="ARBA" id="ARBA00004613"/>
    </source>
</evidence>
<feature type="signal peptide" evidence="3">
    <location>
        <begin position="1"/>
        <end position="20"/>
    </location>
</feature>
<evidence type="ECO:0000256" key="3">
    <source>
        <dbReference type="SAM" id="SignalP"/>
    </source>
</evidence>
<reference evidence="4 5" key="1">
    <citation type="submission" date="2016-11" db="EMBL/GenBank/DDBJ databases">
        <authorList>
            <person name="Jaros S."/>
            <person name="Januszkiewicz K."/>
            <person name="Wedrychowicz H."/>
        </authorList>
    </citation>
    <scope>NUCLEOTIDE SEQUENCE [LARGE SCALE GENOMIC DNA]</scope>
    <source>
        <strain evidence="4 5">GAS242</strain>
    </source>
</reference>
<keyword evidence="3" id="KW-0732">Signal</keyword>
<dbReference type="PANTHER" id="PTHR10009">
    <property type="entry name" value="PROTEIN YELLOW-RELATED"/>
    <property type="match status" value="1"/>
</dbReference>
<dbReference type="Pfam" id="PF03022">
    <property type="entry name" value="MRJP"/>
    <property type="match status" value="1"/>
</dbReference>
<keyword evidence="2" id="KW-0964">Secreted</keyword>
<dbReference type="EMBL" id="LT670818">
    <property type="protein sequence ID" value="SHH41479.1"/>
    <property type="molecule type" value="Genomic_DNA"/>
</dbReference>
<sequence>MKKIMLGAAPLAASAGLATAQTNAPTLSLVAESQAMIWNAVTLDRGRIFVSGPRWTGSRGPQLALLDGKGRAAPFPDVAWNDWSPGKDPASTFVDVNALHRAPNGDLFVVDTGSPTFGGAPLPNGAKVVRIDLGTDKVIRIYRFAADVALPGGYIDDIRIHGDTAYLTDAGRPGLIVLDLKTGNARRVLSGAPSVTASNRPIVVAGEVVLAPDGKPLKVHSDPMELSPDGRYLYFGPLNGPWSRIETQWLDDPRANSADHVEPWAELPPVGGTAMAPNGDLYFTDLAENAVKRRTFDGHIQTIVSDPRLHWVDAPYLDSEGSLWLPVPQLDRIGIFHGGRSKIAWPTQLFRLTFNGTPTK</sequence>
<dbReference type="RefSeq" id="WP_079570458.1">
    <property type="nucleotide sequence ID" value="NZ_LT670818.1"/>
</dbReference>
<proteinExistence type="predicted"/>
<dbReference type="GO" id="GO:0005576">
    <property type="term" value="C:extracellular region"/>
    <property type="evidence" value="ECO:0007669"/>
    <property type="project" value="UniProtKB-SubCell"/>
</dbReference>